<dbReference type="Proteomes" id="UP000257014">
    <property type="component" value="Unassembled WGS sequence"/>
</dbReference>
<evidence type="ECO:0000313" key="2">
    <source>
        <dbReference type="Proteomes" id="UP000257014"/>
    </source>
</evidence>
<evidence type="ECO:0000313" key="1">
    <source>
        <dbReference type="EMBL" id="REJ31624.1"/>
    </source>
</evidence>
<dbReference type="EMBL" id="QEWE01000002">
    <property type="protein sequence ID" value="REJ31624.1"/>
    <property type="molecule type" value="Genomic_DNA"/>
</dbReference>
<comment type="caution">
    <text evidence="1">The sequence shown here is derived from an EMBL/GenBank/DDBJ whole genome shotgun (WGS) entry which is preliminary data.</text>
</comment>
<organism evidence="1 2">
    <name type="scientific">Caldibacillus debilis</name>
    <dbReference type="NCBI Taxonomy" id="301148"/>
    <lineage>
        <taxon>Bacteria</taxon>
        <taxon>Bacillati</taxon>
        <taxon>Bacillota</taxon>
        <taxon>Bacilli</taxon>
        <taxon>Bacillales</taxon>
        <taxon>Bacillaceae</taxon>
        <taxon>Caldibacillus</taxon>
    </lineage>
</organism>
<gene>
    <name evidence="1" type="ORF">C6P37_00270</name>
</gene>
<accession>A0A3E0K8T0</accession>
<dbReference type="AlphaFoldDB" id="A0A3E0K8T0"/>
<proteinExistence type="predicted"/>
<name>A0A3E0K8T0_9BACI</name>
<reference evidence="1 2" key="1">
    <citation type="submission" date="2018-03" db="EMBL/GenBank/DDBJ databases">
        <authorList>
            <person name="Keele B.F."/>
        </authorList>
    </citation>
    <scope>NUCLEOTIDE SEQUENCE [LARGE SCALE GENOMIC DNA]</scope>
    <source>
        <strain evidence="1">ZCTH4_d</strain>
    </source>
</reference>
<protein>
    <submittedName>
        <fullName evidence="1">Uncharacterized protein</fullName>
    </submittedName>
</protein>
<sequence length="62" mass="6549">MTVFRVRPGNGLLKPSGTGWKKIALSPGCFLFSGRPAAGGDADRPIARTAAAGWRDQAFVFV</sequence>